<keyword evidence="1" id="KW-0479">Metal-binding</keyword>
<sequence length="224" mass="23093">MAQTSTTVVVAVVIAIILVAVAAYYVATRHPVSTTLPTTTTLPPTTTTIISTTSTSTSTVTSTTSTTTSSTSTSTLPSGAVALPYDASNHTVFLYIVSLSTGNPFNFNGTSNGQLHIYIPAGWTVIVYYTNQESIPHNFNILQNDTATPNNANILADGKFLLNVGTTSSTYETQGISSGASASGSVVVPAGIYWIVCGIAGHAEAGMWGVLIASTSVTVPYAIS</sequence>
<keyword evidence="4" id="KW-1133">Transmembrane helix</keyword>
<dbReference type="InterPro" id="IPR008972">
    <property type="entry name" value="Cupredoxin"/>
</dbReference>
<dbReference type="Proteomes" id="UP000248410">
    <property type="component" value="Chromosome"/>
</dbReference>
<proteinExistence type="predicted"/>
<evidence type="ECO:0000256" key="4">
    <source>
        <dbReference type="SAM" id="Phobius"/>
    </source>
</evidence>
<dbReference type="InterPro" id="IPR010532">
    <property type="entry name" value="SoxE"/>
</dbReference>
<keyword evidence="7" id="KW-1185">Reference proteome</keyword>
<dbReference type="GeneID" id="36837089"/>
<keyword evidence="4" id="KW-0472">Membrane</keyword>
<feature type="domain" description="Sulfocyanin-like C-terminal" evidence="5">
    <location>
        <begin position="78"/>
        <end position="223"/>
    </location>
</feature>
<evidence type="ECO:0000256" key="1">
    <source>
        <dbReference type="ARBA" id="ARBA00022723"/>
    </source>
</evidence>
<dbReference type="Gene3D" id="2.60.40.420">
    <property type="entry name" value="Cupredoxins - blue copper proteins"/>
    <property type="match status" value="1"/>
</dbReference>
<dbReference type="Pfam" id="PF06525">
    <property type="entry name" value="SoxE"/>
    <property type="match status" value="1"/>
</dbReference>
<gene>
    <name evidence="6" type="ORF">DFR86_03930</name>
</gene>
<dbReference type="InterPro" id="IPR049544">
    <property type="entry name" value="SoxE-like_C"/>
</dbReference>
<accession>A0A2U9IL64</accession>
<dbReference type="EMBL" id="CP029288">
    <property type="protein sequence ID" value="AWR96788.1"/>
    <property type="molecule type" value="Genomic_DNA"/>
</dbReference>
<dbReference type="PIRSF" id="PIRSF022145">
    <property type="entry name" value="Sulfocyanin"/>
    <property type="match status" value="1"/>
</dbReference>
<reference evidence="6 7" key="1">
    <citation type="submission" date="2018-05" db="EMBL/GenBank/DDBJ databases">
        <title>Complete Genome Sequences of Extremely Thermoacidophilic, Metal-Mobilizing Type-Strain Members of the Archaeal Family Sulfolobaceae: Acidianus brierleyi DSM-1651T, Acidianus sulfidivorans DSM-18786T, Metallosphaera hakonensis DSM-7519T, and Metallosphaera prunae DSM-10039T.</title>
        <authorList>
            <person name="Counts J.A."/>
            <person name="Kelly R.M."/>
        </authorList>
    </citation>
    <scope>NUCLEOTIDE SEQUENCE [LARGE SCALE GENOMIC DNA]</scope>
    <source>
        <strain evidence="6 7">JP7</strain>
    </source>
</reference>
<evidence type="ECO:0000313" key="6">
    <source>
        <dbReference type="EMBL" id="AWR96788.1"/>
    </source>
</evidence>
<dbReference type="AlphaFoldDB" id="A0A2U9IL64"/>
<dbReference type="GO" id="GO:0005507">
    <property type="term" value="F:copper ion binding"/>
    <property type="evidence" value="ECO:0007669"/>
    <property type="project" value="UniProtKB-UniRule"/>
</dbReference>
<protein>
    <recommendedName>
        <fullName evidence="2">Sulfocyanin</fullName>
    </recommendedName>
</protein>
<dbReference type="InterPro" id="IPR033138">
    <property type="entry name" value="Cu_oxidase_CS"/>
</dbReference>
<feature type="transmembrane region" description="Helical" evidence="4">
    <location>
        <begin position="7"/>
        <end position="27"/>
    </location>
</feature>
<keyword evidence="4" id="KW-0812">Transmembrane</keyword>
<dbReference type="KEGG" id="asul:DFR86_03930"/>
<evidence type="ECO:0000256" key="3">
    <source>
        <dbReference type="SAM" id="MobiDB-lite"/>
    </source>
</evidence>
<dbReference type="RefSeq" id="WP_110379678.1">
    <property type="nucleotide sequence ID" value="NZ_CP029288.2"/>
</dbReference>
<dbReference type="NCBIfam" id="TIGR03094">
    <property type="entry name" value="sulfo_cyanin"/>
    <property type="match status" value="1"/>
</dbReference>
<evidence type="ECO:0000256" key="2">
    <source>
        <dbReference type="NCBIfam" id="TIGR03094"/>
    </source>
</evidence>
<organism evidence="6 7">
    <name type="scientific">Acidianus sulfidivorans JP7</name>
    <dbReference type="NCBI Taxonomy" id="619593"/>
    <lineage>
        <taxon>Archaea</taxon>
        <taxon>Thermoproteota</taxon>
        <taxon>Thermoprotei</taxon>
        <taxon>Sulfolobales</taxon>
        <taxon>Sulfolobaceae</taxon>
        <taxon>Acidianus</taxon>
    </lineage>
</organism>
<feature type="region of interest" description="Disordered" evidence="3">
    <location>
        <begin position="36"/>
        <end position="75"/>
    </location>
</feature>
<dbReference type="SUPFAM" id="SSF49503">
    <property type="entry name" value="Cupredoxins"/>
    <property type="match status" value="1"/>
</dbReference>
<evidence type="ECO:0000259" key="5">
    <source>
        <dbReference type="Pfam" id="PF06525"/>
    </source>
</evidence>
<evidence type="ECO:0000313" key="7">
    <source>
        <dbReference type="Proteomes" id="UP000248410"/>
    </source>
</evidence>
<name>A0A2U9IL64_9CREN</name>
<dbReference type="OrthoDB" id="56344at2157"/>
<dbReference type="PROSITE" id="PS00079">
    <property type="entry name" value="MULTICOPPER_OXIDASE1"/>
    <property type="match status" value="1"/>
</dbReference>